<dbReference type="GO" id="GO:0030659">
    <property type="term" value="C:cytoplasmic vesicle membrane"/>
    <property type="evidence" value="ECO:0007669"/>
    <property type="project" value="UniProtKB-SubCell"/>
</dbReference>
<accession>A0A1Y1ZT61</accession>
<dbReference type="PANTHER" id="PTHR15071:SF13">
    <property type="entry name" value="AUTOPHAGY-RELATED PROTEIN 27"/>
    <property type="match status" value="1"/>
</dbReference>
<sequence length="359" mass="40090">MRSYTSSSSGRVTSGSGLSLSTLSTLFLSFSSLSAGFACDDVVAGGQHFHLEKLGGPFKVHWLQEPDLVHQDQFNYTFTLDLCNKLQRDKGVPKDEWCHPGARVCGIRETIDLSGKNNRTINPIDIAGTYAMGAGRSIDAQFSLLRNSKSHSDASREGVRAELHGGRFPFDETKKNGLDQMAIIEFVCDKERTGLGKGEKDDKEKEDDKDDDKDGDKDGDKEEKDVPSRLGRRADDQCEDSDADLRFCGYREEDIKKDQTAAVLRLEWRTKYACEDAEDDSVSSHWGFFTWFIIILFMATAAYLIFGSWLNYNRYGARGWDLLPHGDTIRDLPYIFKDWARRVAGAVSGPGSRGGYSAV</sequence>
<evidence type="ECO:0000256" key="15">
    <source>
        <dbReference type="ARBA" id="ARBA00023136"/>
    </source>
</evidence>
<keyword evidence="14" id="KW-0496">Mitochondrion</keyword>
<evidence type="ECO:0000256" key="5">
    <source>
        <dbReference type="ARBA" id="ARBA00005363"/>
    </source>
</evidence>
<dbReference type="Pfam" id="PF09451">
    <property type="entry name" value="ATG27"/>
    <property type="match status" value="1"/>
</dbReference>
<evidence type="ECO:0000256" key="2">
    <source>
        <dbReference type="ARBA" id="ARBA00004358"/>
    </source>
</evidence>
<evidence type="ECO:0000313" key="22">
    <source>
        <dbReference type="Proteomes" id="UP000193144"/>
    </source>
</evidence>
<organism evidence="21 22">
    <name type="scientific">Clohesyomyces aquaticus</name>
    <dbReference type="NCBI Taxonomy" id="1231657"/>
    <lineage>
        <taxon>Eukaryota</taxon>
        <taxon>Fungi</taxon>
        <taxon>Dikarya</taxon>
        <taxon>Ascomycota</taxon>
        <taxon>Pezizomycotina</taxon>
        <taxon>Dothideomycetes</taxon>
        <taxon>Pleosporomycetidae</taxon>
        <taxon>Pleosporales</taxon>
        <taxon>Lindgomycetaceae</taxon>
        <taxon>Clohesyomyces</taxon>
    </lineage>
</organism>
<dbReference type="GO" id="GO:0015031">
    <property type="term" value="P:protein transport"/>
    <property type="evidence" value="ECO:0007669"/>
    <property type="project" value="UniProtKB-KW"/>
</dbReference>
<comment type="subcellular location">
    <subcellularLocation>
        <location evidence="2">Cytoplasmic vesicle membrane</location>
        <topology evidence="2">Single-pass type I membrane protein</topology>
    </subcellularLocation>
    <subcellularLocation>
        <location evidence="4">Golgi apparatus membrane</location>
        <topology evidence="4">Single-pass type I membrane protein</topology>
    </subcellularLocation>
    <subcellularLocation>
        <location evidence="1">Mitochondrion membrane</location>
        <topology evidence="1">Single-pass membrane protein</topology>
    </subcellularLocation>
    <subcellularLocation>
        <location evidence="3">Preautophagosomal structure membrane</location>
        <topology evidence="3">Single-pass type I membrane protein</topology>
    </subcellularLocation>
</comment>
<comment type="similarity">
    <text evidence="5">Belongs to the ATG27 family.</text>
</comment>
<evidence type="ECO:0000256" key="10">
    <source>
        <dbReference type="ARBA" id="ARBA00022927"/>
    </source>
</evidence>
<dbReference type="GO" id="GO:0031966">
    <property type="term" value="C:mitochondrial membrane"/>
    <property type="evidence" value="ECO:0007669"/>
    <property type="project" value="UniProtKB-SubCell"/>
</dbReference>
<evidence type="ECO:0000256" key="9">
    <source>
        <dbReference type="ARBA" id="ARBA00022729"/>
    </source>
</evidence>
<keyword evidence="9" id="KW-0732">Signal</keyword>
<evidence type="ECO:0000256" key="14">
    <source>
        <dbReference type="ARBA" id="ARBA00023128"/>
    </source>
</evidence>
<feature type="region of interest" description="Disordered" evidence="18">
    <location>
        <begin position="195"/>
        <end position="237"/>
    </location>
</feature>
<dbReference type="GO" id="GO:0034045">
    <property type="term" value="C:phagophore assembly site membrane"/>
    <property type="evidence" value="ECO:0007669"/>
    <property type="project" value="UniProtKB-SubCell"/>
</dbReference>
<name>A0A1Y1ZT61_9PLEO</name>
<keyword evidence="10" id="KW-0653">Protein transport</keyword>
<keyword evidence="11 19" id="KW-1133">Transmembrane helix</keyword>
<evidence type="ECO:0000256" key="18">
    <source>
        <dbReference type="SAM" id="MobiDB-lite"/>
    </source>
</evidence>
<evidence type="ECO:0000256" key="13">
    <source>
        <dbReference type="ARBA" id="ARBA00023034"/>
    </source>
</evidence>
<evidence type="ECO:0000259" key="20">
    <source>
        <dbReference type="PROSITE" id="PS51914"/>
    </source>
</evidence>
<keyword evidence="8 19" id="KW-0812">Transmembrane</keyword>
<keyword evidence="17" id="KW-0968">Cytoplasmic vesicle</keyword>
<evidence type="ECO:0000256" key="16">
    <source>
        <dbReference type="ARBA" id="ARBA00023157"/>
    </source>
</evidence>
<dbReference type="Proteomes" id="UP000193144">
    <property type="component" value="Unassembled WGS sequence"/>
</dbReference>
<evidence type="ECO:0000313" key="21">
    <source>
        <dbReference type="EMBL" id="ORY13418.1"/>
    </source>
</evidence>
<dbReference type="InterPro" id="IPR044865">
    <property type="entry name" value="MRH_dom"/>
</dbReference>
<evidence type="ECO:0000256" key="12">
    <source>
        <dbReference type="ARBA" id="ARBA00023006"/>
    </source>
</evidence>
<dbReference type="InterPro" id="IPR009011">
    <property type="entry name" value="Man6P_isomerase_rcpt-bd_dom_sf"/>
</dbReference>
<keyword evidence="16" id="KW-1015">Disulfide bond</keyword>
<dbReference type="GO" id="GO:0000139">
    <property type="term" value="C:Golgi membrane"/>
    <property type="evidence" value="ECO:0007669"/>
    <property type="project" value="UniProtKB-SubCell"/>
</dbReference>
<feature type="domain" description="MRH" evidence="20">
    <location>
        <begin position="37"/>
        <end position="276"/>
    </location>
</feature>
<evidence type="ECO:0000256" key="1">
    <source>
        <dbReference type="ARBA" id="ARBA00004304"/>
    </source>
</evidence>
<evidence type="ECO:0000256" key="3">
    <source>
        <dbReference type="ARBA" id="ARBA00004472"/>
    </source>
</evidence>
<evidence type="ECO:0000256" key="17">
    <source>
        <dbReference type="ARBA" id="ARBA00023329"/>
    </source>
</evidence>
<comment type="caution">
    <text evidence="21">The sequence shown here is derived from an EMBL/GenBank/DDBJ whole genome shotgun (WGS) entry which is preliminary data.</text>
</comment>
<dbReference type="InterPro" id="IPR018939">
    <property type="entry name" value="Autophagy-rel_prot_27"/>
</dbReference>
<proteinExistence type="inferred from homology"/>
<evidence type="ECO:0000256" key="19">
    <source>
        <dbReference type="SAM" id="Phobius"/>
    </source>
</evidence>
<keyword evidence="15 19" id="KW-0472">Membrane</keyword>
<keyword evidence="13" id="KW-0333">Golgi apparatus</keyword>
<dbReference type="PANTHER" id="PTHR15071">
    <property type="entry name" value="MANNOSE-6-PHOSPHATE RECEPTOR FAMILY MEMBER"/>
    <property type="match status" value="1"/>
</dbReference>
<dbReference type="STRING" id="1231657.A0A1Y1ZT61"/>
<evidence type="ECO:0000256" key="7">
    <source>
        <dbReference type="ARBA" id="ARBA00022448"/>
    </source>
</evidence>
<gene>
    <name evidence="21" type="ORF">BCR34DRAFT_535674</name>
</gene>
<feature type="compositionally biased region" description="Basic and acidic residues" evidence="18">
    <location>
        <begin position="212"/>
        <end position="236"/>
    </location>
</feature>
<keyword evidence="7" id="KW-0813">Transport</keyword>
<evidence type="ECO:0000256" key="11">
    <source>
        <dbReference type="ARBA" id="ARBA00022989"/>
    </source>
</evidence>
<dbReference type="Gene3D" id="2.70.130.10">
    <property type="entry name" value="Mannose-6-phosphate receptor binding domain"/>
    <property type="match status" value="1"/>
</dbReference>
<dbReference type="OrthoDB" id="29460at2759"/>
<feature type="transmembrane region" description="Helical" evidence="19">
    <location>
        <begin position="286"/>
        <end position="306"/>
    </location>
</feature>
<keyword evidence="22" id="KW-1185">Reference proteome</keyword>
<evidence type="ECO:0000256" key="6">
    <source>
        <dbReference type="ARBA" id="ARBA00013776"/>
    </source>
</evidence>
<dbReference type="EMBL" id="MCFA01000042">
    <property type="protein sequence ID" value="ORY13418.1"/>
    <property type="molecule type" value="Genomic_DNA"/>
</dbReference>
<evidence type="ECO:0000256" key="4">
    <source>
        <dbReference type="ARBA" id="ARBA00004614"/>
    </source>
</evidence>
<dbReference type="AlphaFoldDB" id="A0A1Y1ZT61"/>
<evidence type="ECO:0000256" key="8">
    <source>
        <dbReference type="ARBA" id="ARBA00022692"/>
    </source>
</evidence>
<dbReference type="PROSITE" id="PS51914">
    <property type="entry name" value="MRH"/>
    <property type="match status" value="1"/>
</dbReference>
<dbReference type="GO" id="GO:0006914">
    <property type="term" value="P:autophagy"/>
    <property type="evidence" value="ECO:0007669"/>
    <property type="project" value="UniProtKB-KW"/>
</dbReference>
<protein>
    <recommendedName>
        <fullName evidence="6">Autophagy-related protein 27</fullName>
    </recommendedName>
</protein>
<keyword evidence="12" id="KW-0072">Autophagy</keyword>
<reference evidence="21 22" key="1">
    <citation type="submission" date="2016-07" db="EMBL/GenBank/DDBJ databases">
        <title>Pervasive Adenine N6-methylation of Active Genes in Fungi.</title>
        <authorList>
            <consortium name="DOE Joint Genome Institute"/>
            <person name="Mondo S.J."/>
            <person name="Dannebaum R.O."/>
            <person name="Kuo R.C."/>
            <person name="Labutti K."/>
            <person name="Haridas S."/>
            <person name="Kuo A."/>
            <person name="Salamov A."/>
            <person name="Ahrendt S.R."/>
            <person name="Lipzen A."/>
            <person name="Sullivan W."/>
            <person name="Andreopoulos W.B."/>
            <person name="Clum A."/>
            <person name="Lindquist E."/>
            <person name="Daum C."/>
            <person name="Ramamoorthy G.K."/>
            <person name="Gryganskyi A."/>
            <person name="Culley D."/>
            <person name="Magnuson J.K."/>
            <person name="James T.Y."/>
            <person name="O'Malley M.A."/>
            <person name="Stajich J.E."/>
            <person name="Spatafora J.W."/>
            <person name="Visel A."/>
            <person name="Grigoriev I.V."/>
        </authorList>
    </citation>
    <scope>NUCLEOTIDE SEQUENCE [LARGE SCALE GENOMIC DNA]</scope>
    <source>
        <strain evidence="21 22">CBS 115471</strain>
    </source>
</reference>